<keyword evidence="4" id="KW-0804">Transcription</keyword>
<dbReference type="Proteomes" id="UP000541185">
    <property type="component" value="Unassembled WGS sequence"/>
</dbReference>
<feature type="domain" description="HTH lysR-type" evidence="5">
    <location>
        <begin position="1"/>
        <end position="62"/>
    </location>
</feature>
<accession>A0A848GXF6</accession>
<dbReference type="GO" id="GO:0003700">
    <property type="term" value="F:DNA-binding transcription factor activity"/>
    <property type="evidence" value="ECO:0007669"/>
    <property type="project" value="InterPro"/>
</dbReference>
<dbReference type="InterPro" id="IPR036388">
    <property type="entry name" value="WH-like_DNA-bd_sf"/>
</dbReference>
<dbReference type="Pfam" id="PF03466">
    <property type="entry name" value="LysR_substrate"/>
    <property type="match status" value="1"/>
</dbReference>
<dbReference type="Gene3D" id="1.10.10.10">
    <property type="entry name" value="Winged helix-like DNA-binding domain superfamily/Winged helix DNA-binding domain"/>
    <property type="match status" value="1"/>
</dbReference>
<sequence>MSSRLDILGVQAFVAIAELGTFRRAASHLHLSESALGRRLKKLEDDLGVRLLLRTTRAVSLSQEGAEFLPRARAVVHDLAASLDSLRSPGGNPTGTVRIGCLPTVAALLLSPLLRDFAEAYPQVRVQIFDRSATEIREAVLNGEVDFAITVAGQPHAKLVAEKLFSEPMVVACPAGHRLAKRKFVTWAQLGKEALISIGNQSANRALIEDLVRGQSLQLSWAYQVEHLATAVSLVAGGRGVAILPRAAVAERKDESIRVLALREPVLKRDVVLLSRRLPMSSIASLFARLVRRELPALEGQGRARSA</sequence>
<dbReference type="InterPro" id="IPR000847">
    <property type="entry name" value="LysR_HTH_N"/>
</dbReference>
<keyword evidence="3" id="KW-0238">DNA-binding</keyword>
<evidence type="ECO:0000256" key="2">
    <source>
        <dbReference type="ARBA" id="ARBA00023015"/>
    </source>
</evidence>
<dbReference type="EMBL" id="JABBFX010000001">
    <property type="protein sequence ID" value="NML43275.1"/>
    <property type="molecule type" value="Genomic_DNA"/>
</dbReference>
<organism evidence="6 7">
    <name type="scientific">Ramlibacter agri</name>
    <dbReference type="NCBI Taxonomy" id="2728837"/>
    <lineage>
        <taxon>Bacteria</taxon>
        <taxon>Pseudomonadati</taxon>
        <taxon>Pseudomonadota</taxon>
        <taxon>Betaproteobacteria</taxon>
        <taxon>Burkholderiales</taxon>
        <taxon>Comamonadaceae</taxon>
        <taxon>Ramlibacter</taxon>
    </lineage>
</organism>
<keyword evidence="7" id="KW-1185">Reference proteome</keyword>
<name>A0A848GXF6_9BURK</name>
<keyword evidence="2" id="KW-0805">Transcription regulation</keyword>
<proteinExistence type="inferred from homology"/>
<evidence type="ECO:0000256" key="1">
    <source>
        <dbReference type="ARBA" id="ARBA00009437"/>
    </source>
</evidence>
<reference evidence="6 7" key="1">
    <citation type="submission" date="2020-04" db="EMBL/GenBank/DDBJ databases">
        <title>Ramlibacter sp. G-1-2-2 isolated from soil.</title>
        <authorList>
            <person name="Dahal R.H."/>
        </authorList>
    </citation>
    <scope>NUCLEOTIDE SEQUENCE [LARGE SCALE GENOMIC DNA]</scope>
    <source>
        <strain evidence="6 7">G-1-2-2</strain>
    </source>
</reference>
<dbReference type="GO" id="GO:0005829">
    <property type="term" value="C:cytosol"/>
    <property type="evidence" value="ECO:0007669"/>
    <property type="project" value="TreeGrafter"/>
</dbReference>
<comment type="similarity">
    <text evidence="1">Belongs to the LysR transcriptional regulatory family.</text>
</comment>
<dbReference type="InterPro" id="IPR036390">
    <property type="entry name" value="WH_DNA-bd_sf"/>
</dbReference>
<dbReference type="PROSITE" id="PS50931">
    <property type="entry name" value="HTH_LYSR"/>
    <property type="match status" value="1"/>
</dbReference>
<evidence type="ECO:0000256" key="3">
    <source>
        <dbReference type="ARBA" id="ARBA00023125"/>
    </source>
</evidence>
<evidence type="ECO:0000313" key="6">
    <source>
        <dbReference type="EMBL" id="NML43275.1"/>
    </source>
</evidence>
<evidence type="ECO:0000256" key="4">
    <source>
        <dbReference type="ARBA" id="ARBA00023163"/>
    </source>
</evidence>
<dbReference type="CDD" id="cd08440">
    <property type="entry name" value="PBP2_LTTR_like_4"/>
    <property type="match status" value="1"/>
</dbReference>
<dbReference type="PANTHER" id="PTHR30419">
    <property type="entry name" value="HTH-TYPE TRANSCRIPTIONAL REGULATOR YBHD"/>
    <property type="match status" value="1"/>
</dbReference>
<dbReference type="Pfam" id="PF00126">
    <property type="entry name" value="HTH_1"/>
    <property type="match status" value="1"/>
</dbReference>
<dbReference type="Gene3D" id="3.40.190.10">
    <property type="entry name" value="Periplasmic binding protein-like II"/>
    <property type="match status" value="2"/>
</dbReference>
<dbReference type="GO" id="GO:0003677">
    <property type="term" value="F:DNA binding"/>
    <property type="evidence" value="ECO:0007669"/>
    <property type="project" value="UniProtKB-KW"/>
</dbReference>
<gene>
    <name evidence="6" type="ORF">HHL11_05900</name>
</gene>
<dbReference type="PANTHER" id="PTHR30419:SF8">
    <property type="entry name" value="NITROGEN ASSIMILATION TRANSCRIPTIONAL ACTIVATOR-RELATED"/>
    <property type="match status" value="1"/>
</dbReference>
<dbReference type="SUPFAM" id="SSF53850">
    <property type="entry name" value="Periplasmic binding protein-like II"/>
    <property type="match status" value="1"/>
</dbReference>
<dbReference type="InterPro" id="IPR050950">
    <property type="entry name" value="HTH-type_LysR_regulators"/>
</dbReference>
<dbReference type="AlphaFoldDB" id="A0A848GXF6"/>
<dbReference type="SUPFAM" id="SSF46785">
    <property type="entry name" value="Winged helix' DNA-binding domain"/>
    <property type="match status" value="1"/>
</dbReference>
<comment type="caution">
    <text evidence="6">The sequence shown here is derived from an EMBL/GenBank/DDBJ whole genome shotgun (WGS) entry which is preliminary data.</text>
</comment>
<evidence type="ECO:0000313" key="7">
    <source>
        <dbReference type="Proteomes" id="UP000541185"/>
    </source>
</evidence>
<dbReference type="PRINTS" id="PR00039">
    <property type="entry name" value="HTHLYSR"/>
</dbReference>
<protein>
    <submittedName>
        <fullName evidence="6">LysR family transcriptional regulator</fullName>
    </submittedName>
</protein>
<evidence type="ECO:0000259" key="5">
    <source>
        <dbReference type="PROSITE" id="PS50931"/>
    </source>
</evidence>
<dbReference type="RefSeq" id="WP_169417494.1">
    <property type="nucleotide sequence ID" value="NZ_JABBFX010000001.1"/>
</dbReference>
<dbReference type="InterPro" id="IPR005119">
    <property type="entry name" value="LysR_subst-bd"/>
</dbReference>
<dbReference type="FunFam" id="1.10.10.10:FF:000001">
    <property type="entry name" value="LysR family transcriptional regulator"/>
    <property type="match status" value="1"/>
</dbReference>